<keyword evidence="1" id="KW-0862">Zinc</keyword>
<name>A0ABQ7IHA9_9HELO</name>
<dbReference type="RefSeq" id="XP_038808603.1">
    <property type="nucleotide sequence ID" value="XM_038954953.1"/>
</dbReference>
<keyword evidence="1" id="KW-0863">Zinc-finger</keyword>
<keyword evidence="1" id="KW-0479">Metal-binding</keyword>
<dbReference type="SUPFAM" id="SSF57850">
    <property type="entry name" value="RING/U-box"/>
    <property type="match status" value="1"/>
</dbReference>
<proteinExistence type="predicted"/>
<reference evidence="3 4" key="1">
    <citation type="journal article" date="2020" name="Genome Biol. Evol.">
        <title>Comparative genomics of Sclerotiniaceae.</title>
        <authorList>
            <person name="Valero Jimenez C.A."/>
            <person name="Steentjes M."/>
            <person name="Scholten O.E."/>
            <person name="Van Kan J.A.L."/>
        </authorList>
    </citation>
    <scope>NUCLEOTIDE SEQUENCE [LARGE SCALE GENOMIC DNA]</scope>
    <source>
        <strain evidence="3 4">B1</strain>
    </source>
</reference>
<dbReference type="InterPro" id="IPR013083">
    <property type="entry name" value="Znf_RING/FYVE/PHD"/>
</dbReference>
<dbReference type="GeneID" id="62234103"/>
<organism evidence="3 4">
    <name type="scientific">Botrytis deweyae</name>
    <dbReference type="NCBI Taxonomy" id="2478750"/>
    <lineage>
        <taxon>Eukaryota</taxon>
        <taxon>Fungi</taxon>
        <taxon>Dikarya</taxon>
        <taxon>Ascomycota</taxon>
        <taxon>Pezizomycotina</taxon>
        <taxon>Leotiomycetes</taxon>
        <taxon>Helotiales</taxon>
        <taxon>Sclerotiniaceae</taxon>
        <taxon>Botrytis</taxon>
    </lineage>
</organism>
<protein>
    <recommendedName>
        <fullName evidence="2">RING-type domain-containing protein</fullName>
    </recommendedName>
</protein>
<evidence type="ECO:0000313" key="4">
    <source>
        <dbReference type="Proteomes" id="UP000783213"/>
    </source>
</evidence>
<keyword evidence="4" id="KW-1185">Reference proteome</keyword>
<dbReference type="Gene3D" id="3.30.40.10">
    <property type="entry name" value="Zinc/RING finger domain, C3HC4 (zinc finger)"/>
    <property type="match status" value="1"/>
</dbReference>
<dbReference type="EMBL" id="RCSX01000017">
    <property type="protein sequence ID" value="KAF7924279.1"/>
    <property type="molecule type" value="Genomic_DNA"/>
</dbReference>
<accession>A0ABQ7IHA9</accession>
<evidence type="ECO:0000259" key="2">
    <source>
        <dbReference type="PROSITE" id="PS50089"/>
    </source>
</evidence>
<dbReference type="InterPro" id="IPR001841">
    <property type="entry name" value="Znf_RING"/>
</dbReference>
<evidence type="ECO:0000313" key="3">
    <source>
        <dbReference type="EMBL" id="KAF7924279.1"/>
    </source>
</evidence>
<feature type="domain" description="RING-type" evidence="2">
    <location>
        <begin position="31"/>
        <end position="72"/>
    </location>
</feature>
<evidence type="ECO:0000256" key="1">
    <source>
        <dbReference type="PROSITE-ProRule" id="PRU00175"/>
    </source>
</evidence>
<dbReference type="Proteomes" id="UP000783213">
    <property type="component" value="Unassembled WGS sequence"/>
</dbReference>
<gene>
    <name evidence="3" type="ORF">EAE98_007330</name>
</gene>
<comment type="caution">
    <text evidence="3">The sequence shown here is derived from an EMBL/GenBank/DDBJ whole genome shotgun (WGS) entry which is preliminary data.</text>
</comment>
<dbReference type="PROSITE" id="PS50089">
    <property type="entry name" value="ZF_RING_2"/>
    <property type="match status" value="1"/>
</dbReference>
<sequence length="276" mass="31937">MAPAEVSNEMDRECVICLSSLGSNPHENEDCRTCEIMVCSTASIPSCGHQNFHYCCLKEWKDNNNHTCPCCRGPFLVIKRVLRLGARRLTGLFPPSSATFQQDRSLYVYFMGRDIERSKIYIYRLLSHPISGGFHRVTPQQIAGSDVLQRRVRDFTIREFHLAFVPLPLDIATGEEITCEDITTFVVNLLQIYDLRENVNELKEQVAFLFHKRYRGETFLHELRAWMESGHDTLDLWDQDTGYTAPTIVPYRLRPFMSQRGVPFTPVYQSYFPPNI</sequence>